<dbReference type="AlphaFoldDB" id="A0AAD9Z160"/>
<organism evidence="2 3">
    <name type="scientific">Lepraria neglecta</name>
    <dbReference type="NCBI Taxonomy" id="209136"/>
    <lineage>
        <taxon>Eukaryota</taxon>
        <taxon>Fungi</taxon>
        <taxon>Dikarya</taxon>
        <taxon>Ascomycota</taxon>
        <taxon>Pezizomycotina</taxon>
        <taxon>Lecanoromycetes</taxon>
        <taxon>OSLEUM clade</taxon>
        <taxon>Lecanoromycetidae</taxon>
        <taxon>Lecanorales</taxon>
        <taxon>Lecanorineae</taxon>
        <taxon>Stereocaulaceae</taxon>
        <taxon>Lepraria</taxon>
    </lineage>
</organism>
<protein>
    <submittedName>
        <fullName evidence="2">Uncharacterized protein</fullName>
    </submittedName>
</protein>
<proteinExistence type="predicted"/>
<evidence type="ECO:0000313" key="2">
    <source>
        <dbReference type="EMBL" id="KAK3169305.1"/>
    </source>
</evidence>
<dbReference type="EMBL" id="JASNWA010000009">
    <property type="protein sequence ID" value="KAK3169305.1"/>
    <property type="molecule type" value="Genomic_DNA"/>
</dbReference>
<evidence type="ECO:0000313" key="3">
    <source>
        <dbReference type="Proteomes" id="UP001276659"/>
    </source>
</evidence>
<name>A0AAD9Z160_9LECA</name>
<keyword evidence="3" id="KW-1185">Reference proteome</keyword>
<comment type="caution">
    <text evidence="2">The sequence shown here is derived from an EMBL/GenBank/DDBJ whole genome shotgun (WGS) entry which is preliminary data.</text>
</comment>
<evidence type="ECO:0000256" key="1">
    <source>
        <dbReference type="SAM" id="MobiDB-lite"/>
    </source>
</evidence>
<feature type="compositionally biased region" description="Basic and acidic residues" evidence="1">
    <location>
        <begin position="228"/>
        <end position="243"/>
    </location>
</feature>
<sequence>MQDSSSQYSSGYLQGLLNQQQFQGAAQMAYNAPTQPLYDDMPPYQSRQPTTEVLSKGFDIPQSYRARDNRRVSGSGAMPQQYPIALYQQRLQYDPTTDLEYSTIASSDPTIDPEFLQAAGAELTDQLDDTQKMQESKGGAQNTLSKETLKGLGDRTTSQCDEMEKLGLVDYQMRVWEEEIVCCKQPIVTSAYQIASFNDYSICPRSKLSAEMSKLEIPIKGLRKRVSSEAVRESGQSRKKVADAPEEEEMDMSDMMAKIKEIAEARRRTEKYAREDGRRVEKRPRMIMRVRCCACEKKARVKYDGACSYCEHTRCPICLVLESSEEEARRPQLGVEPDRSPNTRSEVDQRDR</sequence>
<gene>
    <name evidence="2" type="ORF">OEA41_008688</name>
</gene>
<accession>A0AAD9Z160</accession>
<dbReference type="Proteomes" id="UP001276659">
    <property type="component" value="Unassembled WGS sequence"/>
</dbReference>
<feature type="region of interest" description="Disordered" evidence="1">
    <location>
        <begin position="228"/>
        <end position="251"/>
    </location>
</feature>
<feature type="region of interest" description="Disordered" evidence="1">
    <location>
        <begin position="328"/>
        <end position="352"/>
    </location>
</feature>
<reference evidence="2" key="1">
    <citation type="submission" date="2022-11" db="EMBL/GenBank/DDBJ databases">
        <title>Chromosomal genome sequence assembly and mating type (MAT) locus characterization of the leprose asexual lichenized fungus Lepraria neglecta (Nyl.) Erichsen.</title>
        <authorList>
            <person name="Allen J.L."/>
            <person name="Pfeffer B."/>
        </authorList>
    </citation>
    <scope>NUCLEOTIDE SEQUENCE</scope>
    <source>
        <strain evidence="2">Allen 5258</strain>
    </source>
</reference>